<evidence type="ECO:0000313" key="3">
    <source>
        <dbReference type="EMBL" id="MFC0475879.1"/>
    </source>
</evidence>
<dbReference type="SUPFAM" id="SSF52540">
    <property type="entry name" value="P-loop containing nucleoside triphosphate hydrolases"/>
    <property type="match status" value="1"/>
</dbReference>
<dbReference type="InterPro" id="IPR017582">
    <property type="entry name" value="SelU"/>
</dbReference>
<dbReference type="Proteomes" id="UP001589738">
    <property type="component" value="Unassembled WGS sequence"/>
</dbReference>
<accession>A0ABV6KRC9</accession>
<keyword evidence="1" id="KW-0711">Selenium</keyword>
<name>A0ABV6KRC9_9BACI</name>
<evidence type="ECO:0000259" key="2">
    <source>
        <dbReference type="PROSITE" id="PS50206"/>
    </source>
</evidence>
<dbReference type="SUPFAM" id="SSF52821">
    <property type="entry name" value="Rhodanese/Cell cycle control phosphatase"/>
    <property type="match status" value="1"/>
</dbReference>
<dbReference type="InterPro" id="IPR027417">
    <property type="entry name" value="P-loop_NTPase"/>
</dbReference>
<dbReference type="Pfam" id="PF26341">
    <property type="entry name" value="AAA_SelU"/>
    <property type="match status" value="1"/>
</dbReference>
<evidence type="ECO:0000313" key="4">
    <source>
        <dbReference type="Proteomes" id="UP001589738"/>
    </source>
</evidence>
<dbReference type="Gene3D" id="3.40.50.300">
    <property type="entry name" value="P-loop containing nucleotide triphosphate hydrolases"/>
    <property type="match status" value="1"/>
</dbReference>
<dbReference type="PANTHER" id="PTHR30401:SF0">
    <property type="entry name" value="TRNA 2-SELENOURIDINE SYNTHASE"/>
    <property type="match status" value="1"/>
</dbReference>
<sequence>MIRDCSVEKFLENKHRYTTIDVRSPGEFADSHIPGSVNIPLFTNEERALIGTLYKQEGQKEAKWKAMEIVSPKIPDMLARIQEIEESGREPMVYCWRGGMRSQSVATFATLAGLHVRRIEGGYRAYREHVIEHLSDLIPDEAVVITGMTGTGKTDILQHLKTAGYPVLDLEKYANHKGSVFGSIGGEAPHNQKMFDALLFEDLKKLKGSPYFIMEGESKRIGHAVQPTELAEKKLKGLHITVYSSIEKRMERIYEQYVKPYEHSDAFHERVELALKMIIKRIKSFDIQMELLRCVEERDYLPLIRLLMEHYYDPRYSNKVGDYENPEIFVCSDSILEATNKIAEIIEQSRRAKIEV</sequence>
<dbReference type="NCBIfam" id="NF008750">
    <property type="entry name" value="PRK11784.1-2"/>
    <property type="match status" value="1"/>
</dbReference>
<dbReference type="InterPro" id="IPR036873">
    <property type="entry name" value="Rhodanese-like_dom_sf"/>
</dbReference>
<comment type="caution">
    <text evidence="3">The sequence shown here is derived from an EMBL/GenBank/DDBJ whole genome shotgun (WGS) entry which is preliminary data.</text>
</comment>
<dbReference type="InterPro" id="IPR058840">
    <property type="entry name" value="AAA_SelU"/>
</dbReference>
<dbReference type="PANTHER" id="PTHR30401">
    <property type="entry name" value="TRNA 2-SELENOURIDINE SYNTHASE"/>
    <property type="match status" value="1"/>
</dbReference>
<keyword evidence="4" id="KW-1185">Reference proteome</keyword>
<dbReference type="GO" id="GO:0016740">
    <property type="term" value="F:transferase activity"/>
    <property type="evidence" value="ECO:0007669"/>
    <property type="project" value="UniProtKB-KW"/>
</dbReference>
<proteinExistence type="predicted"/>
<dbReference type="NCBIfam" id="TIGR03167">
    <property type="entry name" value="tRNA_sel_U_synt"/>
    <property type="match status" value="1"/>
</dbReference>
<protein>
    <submittedName>
        <fullName evidence="3">tRNA 2-selenouridine(34) synthase MnmH</fullName>
        <ecNumber evidence="3">2.5.1.-</ecNumber>
    </submittedName>
</protein>
<dbReference type="Pfam" id="PF00581">
    <property type="entry name" value="Rhodanese"/>
    <property type="match status" value="1"/>
</dbReference>
<dbReference type="EC" id="2.5.1.-" evidence="3"/>
<dbReference type="InterPro" id="IPR001763">
    <property type="entry name" value="Rhodanese-like_dom"/>
</dbReference>
<dbReference type="Gene3D" id="3.40.250.10">
    <property type="entry name" value="Rhodanese-like domain"/>
    <property type="match status" value="1"/>
</dbReference>
<dbReference type="RefSeq" id="WP_160545887.1">
    <property type="nucleotide sequence ID" value="NZ_JBHLUU010000032.1"/>
</dbReference>
<evidence type="ECO:0000256" key="1">
    <source>
        <dbReference type="ARBA" id="ARBA00023266"/>
    </source>
</evidence>
<dbReference type="EMBL" id="JBHLUU010000032">
    <property type="protein sequence ID" value="MFC0475879.1"/>
    <property type="molecule type" value="Genomic_DNA"/>
</dbReference>
<feature type="domain" description="Rhodanese" evidence="2">
    <location>
        <begin position="13"/>
        <end position="135"/>
    </location>
</feature>
<keyword evidence="3" id="KW-0808">Transferase</keyword>
<dbReference type="PROSITE" id="PS50206">
    <property type="entry name" value="RHODANESE_3"/>
    <property type="match status" value="1"/>
</dbReference>
<organism evidence="3 4">
    <name type="scientific">Robertmurraya beringensis</name>
    <dbReference type="NCBI Taxonomy" id="641660"/>
    <lineage>
        <taxon>Bacteria</taxon>
        <taxon>Bacillati</taxon>
        <taxon>Bacillota</taxon>
        <taxon>Bacilli</taxon>
        <taxon>Bacillales</taxon>
        <taxon>Bacillaceae</taxon>
        <taxon>Robertmurraya</taxon>
    </lineage>
</organism>
<dbReference type="SMART" id="SM00450">
    <property type="entry name" value="RHOD"/>
    <property type="match status" value="1"/>
</dbReference>
<reference evidence="3 4" key="1">
    <citation type="submission" date="2024-09" db="EMBL/GenBank/DDBJ databases">
        <authorList>
            <person name="Sun Q."/>
            <person name="Mori K."/>
        </authorList>
    </citation>
    <scope>NUCLEOTIDE SEQUENCE [LARGE SCALE GENOMIC DNA]</scope>
    <source>
        <strain evidence="3 4">CGMCC 1.9126</strain>
    </source>
</reference>
<gene>
    <name evidence="3" type="primary">mnmH</name>
    <name evidence="3" type="ORF">ACFFHF_11545</name>
</gene>